<feature type="domain" description="Gnk2-homologous" evidence="7">
    <location>
        <begin position="22"/>
        <end position="126"/>
    </location>
</feature>
<keyword evidence="9" id="KW-1185">Reference proteome</keyword>
<reference evidence="8" key="2">
    <citation type="journal article" date="2022" name="Hortic Res">
        <title>The genome of Dioscorea zingiberensis sheds light on the biosynthesis, origin and evolution of the medicinally important diosgenin saponins.</title>
        <authorList>
            <person name="Li Y."/>
            <person name="Tan C."/>
            <person name="Li Z."/>
            <person name="Guo J."/>
            <person name="Li S."/>
            <person name="Chen X."/>
            <person name="Wang C."/>
            <person name="Dai X."/>
            <person name="Yang H."/>
            <person name="Song W."/>
            <person name="Hou L."/>
            <person name="Xu J."/>
            <person name="Tong Z."/>
            <person name="Xu A."/>
            <person name="Yuan X."/>
            <person name="Wang W."/>
            <person name="Yang Q."/>
            <person name="Chen L."/>
            <person name="Sun Z."/>
            <person name="Wang K."/>
            <person name="Pan B."/>
            <person name="Chen J."/>
            <person name="Bao Y."/>
            <person name="Liu F."/>
            <person name="Qi X."/>
            <person name="Gang D.R."/>
            <person name="Wen J."/>
            <person name="Li J."/>
        </authorList>
    </citation>
    <scope>NUCLEOTIDE SEQUENCE</scope>
    <source>
        <strain evidence="8">Dzin_1.0</strain>
    </source>
</reference>
<comment type="similarity">
    <text evidence="5">Belongs to the cysteine-rich repeat secretory protein family.</text>
</comment>
<dbReference type="Pfam" id="PF01657">
    <property type="entry name" value="Stress-antifung"/>
    <property type="match status" value="2"/>
</dbReference>
<dbReference type="GO" id="GO:0005576">
    <property type="term" value="C:extracellular region"/>
    <property type="evidence" value="ECO:0007669"/>
    <property type="project" value="UniProtKB-SubCell"/>
</dbReference>
<dbReference type="InterPro" id="IPR002902">
    <property type="entry name" value="GNK2"/>
</dbReference>
<comment type="caution">
    <text evidence="8">The sequence shown here is derived from an EMBL/GenBank/DDBJ whole genome shotgun (WGS) entry which is preliminary data.</text>
</comment>
<dbReference type="FunFam" id="3.30.430.20:FF:000002">
    <property type="entry name" value="Cysteine-rich receptor-like protein kinase 10"/>
    <property type="match status" value="1"/>
</dbReference>
<sequence length="241" mass="26744">MDYHLRLFLSLALLLPCVISIDPLFSVCSTSDDHYFVPDNTFKHNLDKLMFVLANQAPAIGFGLESVGQGHNRVNGLVLCRGDLKSTACSTCIRAADAWISKLCPYKKEATIWFDHCLLRYSNNEFFGELDNSNEFCMSNTLNISTNSVVFHGKVTKLMNKLTMAAHLSPLLFTTGEMKVGESEKLHGLVQCTRDLSGGDCKKCLETAISELATCSHGKKGGRILGGSCNIRYELYPFFEH</sequence>
<comment type="subcellular location">
    <subcellularLocation>
        <location evidence="1">Secreted</location>
    </subcellularLocation>
</comment>
<dbReference type="InterPro" id="IPR050581">
    <property type="entry name" value="CRR_secretory_protein"/>
</dbReference>
<dbReference type="Gene3D" id="3.30.430.20">
    <property type="entry name" value="Gnk2 domain, C-X8-C-X2-C motif"/>
    <property type="match status" value="2"/>
</dbReference>
<keyword evidence="3 6" id="KW-0732">Signal</keyword>
<dbReference type="PROSITE" id="PS51473">
    <property type="entry name" value="GNK2"/>
    <property type="match status" value="2"/>
</dbReference>
<keyword evidence="4" id="KW-0677">Repeat</keyword>
<evidence type="ECO:0000313" key="9">
    <source>
        <dbReference type="Proteomes" id="UP001085076"/>
    </source>
</evidence>
<proteinExistence type="inferred from homology"/>
<evidence type="ECO:0000256" key="6">
    <source>
        <dbReference type="SAM" id="SignalP"/>
    </source>
</evidence>
<gene>
    <name evidence="8" type="ORF">J5N97_027223</name>
</gene>
<dbReference type="AlphaFoldDB" id="A0A9D5C4F7"/>
<evidence type="ECO:0000313" key="8">
    <source>
        <dbReference type="EMBL" id="KAJ0966085.1"/>
    </source>
</evidence>
<name>A0A9D5C4F7_9LILI</name>
<evidence type="ECO:0000259" key="7">
    <source>
        <dbReference type="PROSITE" id="PS51473"/>
    </source>
</evidence>
<organism evidence="8 9">
    <name type="scientific">Dioscorea zingiberensis</name>
    <dbReference type="NCBI Taxonomy" id="325984"/>
    <lineage>
        <taxon>Eukaryota</taxon>
        <taxon>Viridiplantae</taxon>
        <taxon>Streptophyta</taxon>
        <taxon>Embryophyta</taxon>
        <taxon>Tracheophyta</taxon>
        <taxon>Spermatophyta</taxon>
        <taxon>Magnoliopsida</taxon>
        <taxon>Liliopsida</taxon>
        <taxon>Dioscoreales</taxon>
        <taxon>Dioscoreaceae</taxon>
        <taxon>Dioscorea</taxon>
    </lineage>
</organism>
<keyword evidence="2" id="KW-0964">Secreted</keyword>
<evidence type="ECO:0000256" key="2">
    <source>
        <dbReference type="ARBA" id="ARBA00022525"/>
    </source>
</evidence>
<evidence type="ECO:0000256" key="4">
    <source>
        <dbReference type="ARBA" id="ARBA00022737"/>
    </source>
</evidence>
<accession>A0A9D5C4F7</accession>
<feature type="chain" id="PRO_5039461667" description="Gnk2-homologous domain-containing protein" evidence="6">
    <location>
        <begin position="21"/>
        <end position="241"/>
    </location>
</feature>
<dbReference type="PANTHER" id="PTHR32411:SF43">
    <property type="entry name" value="CYSTEINE-RICH REPEAT SECRETORY PROTEIN 38"/>
    <property type="match status" value="1"/>
</dbReference>
<feature type="signal peptide" evidence="6">
    <location>
        <begin position="1"/>
        <end position="20"/>
    </location>
</feature>
<dbReference type="PANTHER" id="PTHR32411">
    <property type="entry name" value="CYSTEINE-RICH REPEAT SECRETORY PROTEIN 38-RELATED"/>
    <property type="match status" value="1"/>
</dbReference>
<reference evidence="8" key="1">
    <citation type="submission" date="2021-03" db="EMBL/GenBank/DDBJ databases">
        <authorList>
            <person name="Li Z."/>
            <person name="Yang C."/>
        </authorList>
    </citation>
    <scope>NUCLEOTIDE SEQUENCE</scope>
    <source>
        <strain evidence="8">Dzin_1.0</strain>
        <tissue evidence="8">Leaf</tissue>
    </source>
</reference>
<dbReference type="Proteomes" id="UP001085076">
    <property type="component" value="Miscellaneous, Linkage group lg08"/>
</dbReference>
<dbReference type="EMBL" id="JAGGNH010000008">
    <property type="protein sequence ID" value="KAJ0966085.1"/>
    <property type="molecule type" value="Genomic_DNA"/>
</dbReference>
<evidence type="ECO:0000256" key="1">
    <source>
        <dbReference type="ARBA" id="ARBA00004613"/>
    </source>
</evidence>
<evidence type="ECO:0000256" key="5">
    <source>
        <dbReference type="ARBA" id="ARBA00038515"/>
    </source>
</evidence>
<feature type="domain" description="Gnk2-homologous" evidence="7">
    <location>
        <begin position="132"/>
        <end position="238"/>
    </location>
</feature>
<dbReference type="OrthoDB" id="696781at2759"/>
<evidence type="ECO:0000256" key="3">
    <source>
        <dbReference type="ARBA" id="ARBA00022729"/>
    </source>
</evidence>
<dbReference type="CDD" id="cd23509">
    <property type="entry name" value="Gnk2-like"/>
    <property type="match status" value="2"/>
</dbReference>
<dbReference type="InterPro" id="IPR038408">
    <property type="entry name" value="GNK2_sf"/>
</dbReference>
<protein>
    <recommendedName>
        <fullName evidence="7">Gnk2-homologous domain-containing protein</fullName>
    </recommendedName>
</protein>